<proteinExistence type="predicted"/>
<protein>
    <submittedName>
        <fullName evidence="3">OLC1v1016301C1</fullName>
    </submittedName>
</protein>
<evidence type="ECO:0000259" key="2">
    <source>
        <dbReference type="Pfam" id="PF10536"/>
    </source>
</evidence>
<dbReference type="Proteomes" id="UP001161247">
    <property type="component" value="Chromosome 8"/>
</dbReference>
<feature type="compositionally biased region" description="Low complexity" evidence="1">
    <location>
        <begin position="497"/>
        <end position="509"/>
    </location>
</feature>
<dbReference type="EMBL" id="OX459125">
    <property type="protein sequence ID" value="CAI9115402.1"/>
    <property type="molecule type" value="Genomic_DNA"/>
</dbReference>
<name>A0AAV1E6W8_OLDCO</name>
<gene>
    <name evidence="3" type="ORF">OLC1_LOCUS21939</name>
</gene>
<dbReference type="GO" id="GO:0010073">
    <property type="term" value="P:meristem maintenance"/>
    <property type="evidence" value="ECO:0007669"/>
    <property type="project" value="InterPro"/>
</dbReference>
<dbReference type="InterPro" id="IPR019557">
    <property type="entry name" value="AminoTfrase-like_pln_mobile"/>
</dbReference>
<feature type="region of interest" description="Disordered" evidence="1">
    <location>
        <begin position="400"/>
        <end position="534"/>
    </location>
</feature>
<feature type="domain" description="Aminotransferase-like plant mobile" evidence="2">
    <location>
        <begin position="161"/>
        <end position="310"/>
    </location>
</feature>
<evidence type="ECO:0000313" key="3">
    <source>
        <dbReference type="EMBL" id="CAI9115402.1"/>
    </source>
</evidence>
<feature type="compositionally biased region" description="Polar residues" evidence="1">
    <location>
        <begin position="451"/>
        <end position="463"/>
    </location>
</feature>
<dbReference type="PANTHER" id="PTHR46033:SF8">
    <property type="entry name" value="PROTEIN MAINTENANCE OF MERISTEMS-LIKE"/>
    <property type="match status" value="1"/>
</dbReference>
<evidence type="ECO:0000256" key="1">
    <source>
        <dbReference type="SAM" id="MobiDB-lite"/>
    </source>
</evidence>
<reference evidence="3" key="1">
    <citation type="submission" date="2023-03" db="EMBL/GenBank/DDBJ databases">
        <authorList>
            <person name="Julca I."/>
        </authorList>
    </citation>
    <scope>NUCLEOTIDE SEQUENCE</scope>
</reference>
<dbReference type="Pfam" id="PF10536">
    <property type="entry name" value="PMD"/>
    <property type="match status" value="1"/>
</dbReference>
<keyword evidence="4" id="KW-1185">Reference proteome</keyword>
<dbReference type="AlphaFoldDB" id="A0AAV1E6W8"/>
<organism evidence="3 4">
    <name type="scientific">Oldenlandia corymbosa var. corymbosa</name>
    <dbReference type="NCBI Taxonomy" id="529605"/>
    <lineage>
        <taxon>Eukaryota</taxon>
        <taxon>Viridiplantae</taxon>
        <taxon>Streptophyta</taxon>
        <taxon>Embryophyta</taxon>
        <taxon>Tracheophyta</taxon>
        <taxon>Spermatophyta</taxon>
        <taxon>Magnoliopsida</taxon>
        <taxon>eudicotyledons</taxon>
        <taxon>Gunneridae</taxon>
        <taxon>Pentapetalae</taxon>
        <taxon>asterids</taxon>
        <taxon>lamiids</taxon>
        <taxon>Gentianales</taxon>
        <taxon>Rubiaceae</taxon>
        <taxon>Rubioideae</taxon>
        <taxon>Spermacoceae</taxon>
        <taxon>Hedyotis-Oldenlandia complex</taxon>
        <taxon>Oldenlandia</taxon>
    </lineage>
</organism>
<accession>A0AAV1E6W8</accession>
<dbReference type="PANTHER" id="PTHR46033">
    <property type="entry name" value="PROTEIN MAIN-LIKE 2"/>
    <property type="match status" value="1"/>
</dbReference>
<dbReference type="InterPro" id="IPR044824">
    <property type="entry name" value="MAIN-like"/>
</dbReference>
<sequence>MRVSLKDHGLHEIVRWHDAHNCMTPVNDNDNRCVDASLIARLVRRKVEDNVDYTVASAQKDVKTLLKVDVQYKMVWHRRRKAIEAVYGDWTSNFEELSRYIVALKFTNPETIVEWEWKEGQEASFDATPFDGDDARWRVVTATRLSGRGGSLYTVNYDEHRWECRYTYGDVARSSLPPFRDQLTSLRVEDFWWQPYVKVLDRLPDFCKQGQAIWTTRCWMFCWAIREPHESGTVVRQFGYIQGVSSRPMIKDNIAFLLDHAHSMSGYPSNNWVDHHSAVRPHWRKREKYVLQDLEVRYPGQVYDGYYEWFIMNTVKLISNPKNYAPKGYETSSSQVKLYGEVLNNIRVSSEQFRDKRDDNNLVDDELEEHLNKIIDQAHAALTLGANDEIDVDDTQILVDKEPSMPSQPPPGKKAKPWSRDKIGGGRKRKIVIPPRTSQEQNEGQQREGEATSSRGSHIQVLTQFEDIGGPETQFGGESQPQPQPQPGVLFLTIGKSQSQLQPRQQQGSILTYLRREDRNRQGPNKYTPDALKK</sequence>
<evidence type="ECO:0000313" key="4">
    <source>
        <dbReference type="Proteomes" id="UP001161247"/>
    </source>
</evidence>